<dbReference type="InterPro" id="IPR002881">
    <property type="entry name" value="DUF58"/>
</dbReference>
<proteinExistence type="predicted"/>
<dbReference type="PANTHER" id="PTHR33608">
    <property type="entry name" value="BLL2464 PROTEIN"/>
    <property type="match status" value="1"/>
</dbReference>
<evidence type="ECO:0000313" key="2">
    <source>
        <dbReference type="EMBL" id="GGF53432.1"/>
    </source>
</evidence>
<protein>
    <recommendedName>
        <fullName evidence="1">DUF58 domain-containing protein</fullName>
    </recommendedName>
</protein>
<sequence>MPNPDFASSDFYGLVARLDELIAVRPGGRDGFASRGRVKTQQNGGYRSPFKGRGMEFDEVRAYQPGDDIRTIDWRVTARTGRTHTKLFQEERERPVLILMDARSFMRFGTRDTFKSVLAAKAAAVLAWTSMDGGDRVGGVVLSPTGAHAFPPQRARSRVLGFVRAVAEATQDGFGREPMAGSEPPLAEAIGRLRLVSRPGTLVFIVSDFHDFDAAAARELNRLSLHAHVTNVFIYDALEAHTPAHGAYPVSDGSAVAMLDADSEAVRAAYARRFAARRHMVAALARQRGMGFVPIRTGEDPADLLHPERLARRPKGASA</sequence>
<comment type="caution">
    <text evidence="2">The sequence shown here is derived from an EMBL/GenBank/DDBJ whole genome shotgun (WGS) entry which is preliminary data.</text>
</comment>
<evidence type="ECO:0000259" key="1">
    <source>
        <dbReference type="Pfam" id="PF01882"/>
    </source>
</evidence>
<dbReference type="AlphaFoldDB" id="A0A917F683"/>
<reference evidence="2" key="1">
    <citation type="journal article" date="2014" name="Int. J. Syst. Evol. Microbiol.">
        <title>Complete genome sequence of Corynebacterium casei LMG S-19264T (=DSM 44701T), isolated from a smear-ripened cheese.</title>
        <authorList>
            <consortium name="US DOE Joint Genome Institute (JGI-PGF)"/>
            <person name="Walter F."/>
            <person name="Albersmeier A."/>
            <person name="Kalinowski J."/>
            <person name="Ruckert C."/>
        </authorList>
    </citation>
    <scope>NUCLEOTIDE SEQUENCE</scope>
    <source>
        <strain evidence="2">CCM 7897</strain>
    </source>
</reference>
<dbReference type="Pfam" id="PF01882">
    <property type="entry name" value="DUF58"/>
    <property type="match status" value="1"/>
</dbReference>
<feature type="domain" description="DUF58" evidence="1">
    <location>
        <begin position="59"/>
        <end position="279"/>
    </location>
</feature>
<accession>A0A917F683</accession>
<name>A0A917F683_9HYPH</name>
<keyword evidence="3" id="KW-1185">Reference proteome</keyword>
<gene>
    <name evidence="2" type="ORF">GCM10007301_11100</name>
</gene>
<organism evidence="2 3">
    <name type="scientific">Azorhizobium oxalatiphilum</name>
    <dbReference type="NCBI Taxonomy" id="980631"/>
    <lineage>
        <taxon>Bacteria</taxon>
        <taxon>Pseudomonadati</taxon>
        <taxon>Pseudomonadota</taxon>
        <taxon>Alphaproteobacteria</taxon>
        <taxon>Hyphomicrobiales</taxon>
        <taxon>Xanthobacteraceae</taxon>
        <taxon>Azorhizobium</taxon>
    </lineage>
</organism>
<dbReference type="PANTHER" id="PTHR33608:SF12">
    <property type="entry name" value="DUF58 DOMAIN-CONTAINING PROTEIN"/>
    <property type="match status" value="1"/>
</dbReference>
<evidence type="ECO:0000313" key="3">
    <source>
        <dbReference type="Proteomes" id="UP000606044"/>
    </source>
</evidence>
<dbReference type="Proteomes" id="UP000606044">
    <property type="component" value="Unassembled WGS sequence"/>
</dbReference>
<dbReference type="EMBL" id="BMCT01000001">
    <property type="protein sequence ID" value="GGF53432.1"/>
    <property type="molecule type" value="Genomic_DNA"/>
</dbReference>
<dbReference type="RefSeq" id="WP_188576117.1">
    <property type="nucleotide sequence ID" value="NZ_BMCT01000001.1"/>
</dbReference>
<reference evidence="2" key="2">
    <citation type="submission" date="2020-09" db="EMBL/GenBank/DDBJ databases">
        <authorList>
            <person name="Sun Q."/>
            <person name="Sedlacek I."/>
        </authorList>
    </citation>
    <scope>NUCLEOTIDE SEQUENCE</scope>
    <source>
        <strain evidence="2">CCM 7897</strain>
    </source>
</reference>